<accession>A0A645G4M3</accession>
<comment type="caution">
    <text evidence="1">The sequence shown here is derived from an EMBL/GenBank/DDBJ whole genome shotgun (WGS) entry which is preliminary data.</text>
</comment>
<organism evidence="1">
    <name type="scientific">bioreactor metagenome</name>
    <dbReference type="NCBI Taxonomy" id="1076179"/>
    <lineage>
        <taxon>unclassified sequences</taxon>
        <taxon>metagenomes</taxon>
        <taxon>ecological metagenomes</taxon>
    </lineage>
</organism>
<proteinExistence type="predicted"/>
<dbReference type="EMBL" id="VSSQ01066429">
    <property type="protein sequence ID" value="MPN18973.1"/>
    <property type="molecule type" value="Genomic_DNA"/>
</dbReference>
<reference evidence="1" key="1">
    <citation type="submission" date="2019-08" db="EMBL/GenBank/DDBJ databases">
        <authorList>
            <person name="Kucharzyk K."/>
            <person name="Murdoch R.W."/>
            <person name="Higgins S."/>
            <person name="Loffler F."/>
        </authorList>
    </citation>
    <scope>NUCLEOTIDE SEQUENCE</scope>
</reference>
<evidence type="ECO:0000313" key="1">
    <source>
        <dbReference type="EMBL" id="MPN18973.1"/>
    </source>
</evidence>
<sequence>MPRIAHHLDHAARELEFALHGLVAVGGRADVDDGWTMRGARQLAAQHLGNIALGDDAGFKIQPRREIQIAVRGPRIAVHAAVLAAAIGVDRLCEIDVWRVIARQRAAGVFQHHLGGDRGRRVALARFLALAPPDVLVRRRARAMLHAEAVLHLRGNTPALDRHDGSDWVG</sequence>
<gene>
    <name evidence="1" type="ORF">SDC9_166339</name>
</gene>
<protein>
    <submittedName>
        <fullName evidence="1">Uncharacterized protein</fullName>
    </submittedName>
</protein>
<dbReference type="AlphaFoldDB" id="A0A645G4M3"/>
<name>A0A645G4M3_9ZZZZ</name>